<proteinExistence type="predicted"/>
<organism evidence="6 7">
    <name type="scientific">Bradyrhizobium macuxiense</name>
    <dbReference type="NCBI Taxonomy" id="1755647"/>
    <lineage>
        <taxon>Bacteria</taxon>
        <taxon>Pseudomonadati</taxon>
        <taxon>Pseudomonadota</taxon>
        <taxon>Alphaproteobacteria</taxon>
        <taxon>Hyphomicrobiales</taxon>
        <taxon>Nitrobacteraceae</taxon>
        <taxon>Bradyrhizobium</taxon>
    </lineage>
</organism>
<dbReference type="SMART" id="SM00052">
    <property type="entry name" value="EAL"/>
    <property type="match status" value="1"/>
</dbReference>
<dbReference type="SMART" id="SM00267">
    <property type="entry name" value="GGDEF"/>
    <property type="match status" value="1"/>
</dbReference>
<dbReference type="InterPro" id="IPR043128">
    <property type="entry name" value="Rev_trsase/Diguanyl_cyclase"/>
</dbReference>
<dbReference type="Pfam" id="PF00990">
    <property type="entry name" value="GGDEF"/>
    <property type="match status" value="1"/>
</dbReference>
<feature type="domain" description="EAL" evidence="4">
    <location>
        <begin position="373"/>
        <end position="623"/>
    </location>
</feature>
<dbReference type="CDD" id="cd01948">
    <property type="entry name" value="EAL"/>
    <property type="match status" value="1"/>
</dbReference>
<dbReference type="Pfam" id="PF00563">
    <property type="entry name" value="EAL"/>
    <property type="match status" value="1"/>
</dbReference>
<dbReference type="NCBIfam" id="TIGR00254">
    <property type="entry name" value="GGDEF"/>
    <property type="match status" value="1"/>
</dbReference>
<evidence type="ECO:0008006" key="8">
    <source>
        <dbReference type="Google" id="ProtNLM"/>
    </source>
</evidence>
<accession>A0A120FKK4</accession>
<dbReference type="EMBL" id="LNCU01000092">
    <property type="protein sequence ID" value="KWV50839.1"/>
    <property type="molecule type" value="Genomic_DNA"/>
</dbReference>
<dbReference type="Gene3D" id="3.30.70.270">
    <property type="match status" value="1"/>
</dbReference>
<evidence type="ECO:0000313" key="6">
    <source>
        <dbReference type="EMBL" id="KWV50839.1"/>
    </source>
</evidence>
<dbReference type="FunFam" id="3.20.20.450:FF:000001">
    <property type="entry name" value="Cyclic di-GMP phosphodiesterase yahA"/>
    <property type="match status" value="1"/>
</dbReference>
<dbReference type="PROSITE" id="PS50887">
    <property type="entry name" value="GGDEF"/>
    <property type="match status" value="1"/>
</dbReference>
<dbReference type="SUPFAM" id="SSF55785">
    <property type="entry name" value="PYP-like sensor domain (PAS domain)"/>
    <property type="match status" value="1"/>
</dbReference>
<dbReference type="PROSITE" id="PS50883">
    <property type="entry name" value="EAL"/>
    <property type="match status" value="1"/>
</dbReference>
<comment type="caution">
    <text evidence="6">The sequence shown here is derived from an EMBL/GenBank/DDBJ whole genome shotgun (WGS) entry which is preliminary data.</text>
</comment>
<dbReference type="Proteomes" id="UP000057737">
    <property type="component" value="Unassembled WGS sequence"/>
</dbReference>
<dbReference type="CDD" id="cd01949">
    <property type="entry name" value="GGDEF"/>
    <property type="match status" value="1"/>
</dbReference>
<keyword evidence="2" id="KW-1133">Transmembrane helix</keyword>
<evidence type="ECO:0000259" key="5">
    <source>
        <dbReference type="PROSITE" id="PS50887"/>
    </source>
</evidence>
<dbReference type="Gene3D" id="3.30.450.20">
    <property type="entry name" value="PAS domain"/>
    <property type="match status" value="1"/>
</dbReference>
<dbReference type="PANTHER" id="PTHR44757">
    <property type="entry name" value="DIGUANYLATE CYCLASE DGCP"/>
    <property type="match status" value="1"/>
</dbReference>
<dbReference type="AlphaFoldDB" id="A0A120FKK4"/>
<evidence type="ECO:0000313" key="7">
    <source>
        <dbReference type="Proteomes" id="UP000057737"/>
    </source>
</evidence>
<dbReference type="InterPro" id="IPR000160">
    <property type="entry name" value="GGDEF_dom"/>
</dbReference>
<feature type="transmembrane region" description="Helical" evidence="2">
    <location>
        <begin position="46"/>
        <end position="62"/>
    </location>
</feature>
<sequence>MRIDDRNPVSGNAESRSTKGLAFCAGLLVGSLLGSATATWSVREGLLMAAIVILAVIVFLVLKRHQTSDERLAVERRNLSTAVNNIPQGLVLYDASARIIICNRPYIEMFGLSPDVAKPGCTMQRLIAHRQETGSFDGDVDEFCNAIIRNVALGKATRQLTEAPGGRAIEIVNKPLPLGGWVATIEDITERTRADEKIAHMAHYDALTDLPNRVLFRERLEQALKAIRPGGQLAVMYIDIDEFKSVNDALGHQIGDELLKAIAGRLRACVKETDVAARLGGDEFAVIQTAIRSHTETMQLLAAIYQAIREPIDCSGHLITTDASIGIAVAPSDGIDLDQLLRNADLALYGAKSDGRRTYRFFEAGMDARAKARRSLELELRQAIADGGFELHYQPLLHLEDSKVSCCEALLRWRHPERGTISPADFIPVAEETGLINDLGHWVLNTACREAVNWPDHVHVAVNVSPIQFKSQTLALNVATALAASGLSASRLELEITEAVLIRDDEAALDILHQLRELGVRIALDDFGTGYSSLSYLQRFPFDKIKIDRAFIKDLAGAGASSTIVQAVVNIAAASDMTTTAEGVETEQQRNMLRILGCTEMQGYLFSRPVPATDIRKLLSSYRERAASVA</sequence>
<gene>
    <name evidence="6" type="ORF">AS156_13385</name>
</gene>
<dbReference type="InterPro" id="IPR035965">
    <property type="entry name" value="PAS-like_dom_sf"/>
</dbReference>
<dbReference type="InterPro" id="IPR000014">
    <property type="entry name" value="PAS"/>
</dbReference>
<protein>
    <recommendedName>
        <fullName evidence="8">Diguanylate cyclase (GGDEF)-like protein</fullName>
    </recommendedName>
</protein>
<dbReference type="InterPro" id="IPR035919">
    <property type="entry name" value="EAL_sf"/>
</dbReference>
<dbReference type="SUPFAM" id="SSF55073">
    <property type="entry name" value="Nucleotide cyclase"/>
    <property type="match status" value="1"/>
</dbReference>
<reference evidence="6 7" key="1">
    <citation type="submission" date="2015-11" db="EMBL/GenBank/DDBJ databases">
        <title>Draft Genome Sequence of the Strain BR 10303 (Bradyrhizobium sp.) isolated from nodules of Centrolobium paraense.</title>
        <authorList>
            <person name="Zelli J.E."/>
            <person name="Simoes-Araujo J.L."/>
            <person name="Barauna A.C."/>
            <person name="Silva K."/>
        </authorList>
    </citation>
    <scope>NUCLEOTIDE SEQUENCE [LARGE SCALE GENOMIC DNA]</scope>
    <source>
        <strain evidence="6 7">BR 10303</strain>
    </source>
</reference>
<dbReference type="GO" id="GO:0071111">
    <property type="term" value="F:cyclic-guanylate-specific phosphodiesterase activity"/>
    <property type="evidence" value="ECO:0007669"/>
    <property type="project" value="UniProtKB-EC"/>
</dbReference>
<dbReference type="GO" id="GO:0071732">
    <property type="term" value="P:cellular response to nitric oxide"/>
    <property type="evidence" value="ECO:0007669"/>
    <property type="project" value="UniProtKB-ARBA"/>
</dbReference>
<dbReference type="Pfam" id="PF12860">
    <property type="entry name" value="PAS_7"/>
    <property type="match status" value="1"/>
</dbReference>
<evidence type="ECO:0000256" key="1">
    <source>
        <dbReference type="ARBA" id="ARBA00051114"/>
    </source>
</evidence>
<keyword evidence="2" id="KW-0812">Transmembrane</keyword>
<dbReference type="PROSITE" id="PS50112">
    <property type="entry name" value="PAS"/>
    <property type="match status" value="1"/>
</dbReference>
<comment type="catalytic activity">
    <reaction evidence="1">
        <text>3',3'-c-di-GMP + H2O = 5'-phosphoguanylyl(3'-&gt;5')guanosine + H(+)</text>
        <dbReference type="Rhea" id="RHEA:24902"/>
        <dbReference type="ChEBI" id="CHEBI:15377"/>
        <dbReference type="ChEBI" id="CHEBI:15378"/>
        <dbReference type="ChEBI" id="CHEBI:58754"/>
        <dbReference type="ChEBI" id="CHEBI:58805"/>
        <dbReference type="EC" id="3.1.4.52"/>
    </reaction>
    <physiologicalReaction direction="left-to-right" evidence="1">
        <dbReference type="Rhea" id="RHEA:24903"/>
    </physiologicalReaction>
</comment>
<dbReference type="InterPro" id="IPR001633">
    <property type="entry name" value="EAL_dom"/>
</dbReference>
<keyword evidence="2" id="KW-0472">Membrane</keyword>
<feature type="transmembrane region" description="Helical" evidence="2">
    <location>
        <begin position="21"/>
        <end position="40"/>
    </location>
</feature>
<feature type="domain" description="PAS" evidence="3">
    <location>
        <begin position="75"/>
        <end position="115"/>
    </location>
</feature>
<evidence type="ECO:0000256" key="2">
    <source>
        <dbReference type="SAM" id="Phobius"/>
    </source>
</evidence>
<evidence type="ECO:0000259" key="4">
    <source>
        <dbReference type="PROSITE" id="PS50883"/>
    </source>
</evidence>
<evidence type="ECO:0000259" key="3">
    <source>
        <dbReference type="PROSITE" id="PS50112"/>
    </source>
</evidence>
<dbReference type="InterPro" id="IPR029787">
    <property type="entry name" value="Nucleotide_cyclase"/>
</dbReference>
<feature type="domain" description="GGDEF" evidence="5">
    <location>
        <begin position="231"/>
        <end position="364"/>
    </location>
</feature>
<dbReference type="InterPro" id="IPR052155">
    <property type="entry name" value="Biofilm_reg_signaling"/>
</dbReference>
<dbReference type="SUPFAM" id="SSF141868">
    <property type="entry name" value="EAL domain-like"/>
    <property type="match status" value="1"/>
</dbReference>
<dbReference type="Gene3D" id="3.20.20.450">
    <property type="entry name" value="EAL domain"/>
    <property type="match status" value="1"/>
</dbReference>
<name>A0A120FKK4_9BRAD</name>
<dbReference type="PANTHER" id="PTHR44757:SF2">
    <property type="entry name" value="BIOFILM ARCHITECTURE MAINTENANCE PROTEIN MBAA"/>
    <property type="match status" value="1"/>
</dbReference>
<keyword evidence="7" id="KW-1185">Reference proteome</keyword>
<dbReference type="FunFam" id="3.30.70.270:FF:000001">
    <property type="entry name" value="Diguanylate cyclase domain protein"/>
    <property type="match status" value="1"/>
</dbReference>